<dbReference type="VEuPathDB" id="FungiDB:C8Q69DRAFT_507382"/>
<proteinExistence type="predicted"/>
<sequence>MEDHQLLNHSNSARFFHWRYREAEKLLNNGNEEDGDKAEETCRELLLEATLPLYIRARCHTLLAVCDGNYLYHARKALHLYQEFAADEPHLKVWQEASEAMKEIVRVAEEDWEKEHGTIPPDSTEIGSGAGAEAQAGLSTRSLGESTKGPLASLQRTTRVGRQKTDETATASAFSSGDMETSPASSHGIHEAARMDSDEQSGTE</sequence>
<reference evidence="2 3" key="1">
    <citation type="journal article" date="2018" name="Front. Microbiol.">
        <title>Genomic and genetic insights into a cosmopolitan fungus, Paecilomyces variotii (Eurotiales).</title>
        <authorList>
            <person name="Urquhart A.S."/>
            <person name="Mondo S.J."/>
            <person name="Makela M.R."/>
            <person name="Hane J.K."/>
            <person name="Wiebenga A."/>
            <person name="He G."/>
            <person name="Mihaltcheva S."/>
            <person name="Pangilinan J."/>
            <person name="Lipzen A."/>
            <person name="Barry K."/>
            <person name="de Vries R.P."/>
            <person name="Grigoriev I.V."/>
            <person name="Idnurm A."/>
        </authorList>
    </citation>
    <scope>NUCLEOTIDE SEQUENCE [LARGE SCALE GENOMIC DNA]</scope>
    <source>
        <strain evidence="2 3">CBS 101075</strain>
    </source>
</reference>
<dbReference type="GeneID" id="39602162"/>
<evidence type="ECO:0000313" key="2">
    <source>
        <dbReference type="EMBL" id="RWQ95007.1"/>
    </source>
</evidence>
<protein>
    <submittedName>
        <fullName evidence="2">Uncharacterized protein</fullName>
    </submittedName>
</protein>
<feature type="region of interest" description="Disordered" evidence="1">
    <location>
        <begin position="111"/>
        <end position="204"/>
    </location>
</feature>
<keyword evidence="3" id="KW-1185">Reference proteome</keyword>
<name>A0A443HT58_BYSSP</name>
<dbReference type="EMBL" id="RCNU01000006">
    <property type="protein sequence ID" value="RWQ95007.1"/>
    <property type="molecule type" value="Genomic_DNA"/>
</dbReference>
<comment type="caution">
    <text evidence="2">The sequence shown here is derived from an EMBL/GenBank/DDBJ whole genome shotgun (WGS) entry which is preliminary data.</text>
</comment>
<feature type="compositionally biased region" description="Basic and acidic residues" evidence="1">
    <location>
        <begin position="188"/>
        <end position="197"/>
    </location>
</feature>
<dbReference type="Proteomes" id="UP000283841">
    <property type="component" value="Unassembled WGS sequence"/>
</dbReference>
<accession>A0A443HT58</accession>
<evidence type="ECO:0000256" key="1">
    <source>
        <dbReference type="SAM" id="MobiDB-lite"/>
    </source>
</evidence>
<feature type="compositionally biased region" description="Polar residues" evidence="1">
    <location>
        <begin position="168"/>
        <end position="185"/>
    </location>
</feature>
<gene>
    <name evidence="2" type="ORF">C8Q69DRAFT_507382</name>
</gene>
<dbReference type="AlphaFoldDB" id="A0A443HT58"/>
<organism evidence="2 3">
    <name type="scientific">Byssochlamys spectabilis</name>
    <name type="common">Paecilomyces variotii</name>
    <dbReference type="NCBI Taxonomy" id="264951"/>
    <lineage>
        <taxon>Eukaryota</taxon>
        <taxon>Fungi</taxon>
        <taxon>Dikarya</taxon>
        <taxon>Ascomycota</taxon>
        <taxon>Pezizomycotina</taxon>
        <taxon>Eurotiomycetes</taxon>
        <taxon>Eurotiomycetidae</taxon>
        <taxon>Eurotiales</taxon>
        <taxon>Thermoascaceae</taxon>
        <taxon>Paecilomyces</taxon>
    </lineage>
</organism>
<dbReference type="RefSeq" id="XP_028484652.1">
    <property type="nucleotide sequence ID" value="XM_028632885.1"/>
</dbReference>
<evidence type="ECO:0000313" key="3">
    <source>
        <dbReference type="Proteomes" id="UP000283841"/>
    </source>
</evidence>